<feature type="binding site" evidence="8">
    <location>
        <position position="127"/>
    </location>
    <ligand>
        <name>Zn(2+)</name>
        <dbReference type="ChEBI" id="CHEBI:29105"/>
        <note>catalytic</note>
    </ligand>
</feature>
<dbReference type="SUPFAM" id="SSF55486">
    <property type="entry name" value="Metalloproteases ('zincins'), catalytic domain"/>
    <property type="match status" value="1"/>
</dbReference>
<dbReference type="InterPro" id="IPR001506">
    <property type="entry name" value="Peptidase_M12A"/>
</dbReference>
<evidence type="ECO:0000256" key="6">
    <source>
        <dbReference type="ARBA" id="ARBA00023049"/>
    </source>
</evidence>
<dbReference type="AlphaFoldDB" id="A0AAV1Z391"/>
<evidence type="ECO:0000256" key="1">
    <source>
        <dbReference type="ARBA" id="ARBA00011245"/>
    </source>
</evidence>
<feature type="active site" evidence="8">
    <location>
        <position position="128"/>
    </location>
</feature>
<keyword evidence="5 8" id="KW-0862">Zinc</keyword>
<name>A0AAV1Z391_9ARAC</name>
<evidence type="ECO:0000256" key="9">
    <source>
        <dbReference type="RuleBase" id="RU361183"/>
    </source>
</evidence>
<keyword evidence="12" id="KW-1185">Reference proteome</keyword>
<dbReference type="EC" id="3.4.24.-" evidence="9"/>
<keyword evidence="2 8" id="KW-0645">Protease</keyword>
<feature type="binding site" evidence="8">
    <location>
        <position position="131"/>
    </location>
    <ligand>
        <name>Zn(2+)</name>
        <dbReference type="ChEBI" id="CHEBI:29105"/>
        <note>catalytic</note>
    </ligand>
</feature>
<dbReference type="GO" id="GO:0008270">
    <property type="term" value="F:zinc ion binding"/>
    <property type="evidence" value="ECO:0007669"/>
    <property type="project" value="UniProtKB-UniRule"/>
</dbReference>
<keyword evidence="6 8" id="KW-0482">Metalloprotease</keyword>
<comment type="function">
    <text evidence="7">Zinc metalloprotease. Provoques deadhesion of endothelial cells from cell cultures, and also degradation of fibronectin, fibrinogen and gelatin in vitro. Its role in the venom is not fully understood but it might act as a spreading factor that facilitates diffusion of other venom toxins. Alternatively, it might be involved in the proteolytic processing of other venom toxins or it might play a role in extra-oral digestion of prey.</text>
</comment>
<dbReference type="PANTHER" id="PTHR10127:SF780">
    <property type="entry name" value="METALLOENDOPEPTIDASE"/>
    <property type="match status" value="1"/>
</dbReference>
<dbReference type="GO" id="GO:0004222">
    <property type="term" value="F:metalloendopeptidase activity"/>
    <property type="evidence" value="ECO:0007669"/>
    <property type="project" value="UniProtKB-UniRule"/>
</dbReference>
<dbReference type="InterPro" id="IPR034035">
    <property type="entry name" value="Astacin-like_dom"/>
</dbReference>
<proteinExistence type="predicted"/>
<dbReference type="InterPro" id="IPR024079">
    <property type="entry name" value="MetalloPept_cat_dom_sf"/>
</dbReference>
<evidence type="ECO:0000259" key="10">
    <source>
        <dbReference type="PROSITE" id="PS51864"/>
    </source>
</evidence>
<dbReference type="PROSITE" id="PS51864">
    <property type="entry name" value="ASTACIN"/>
    <property type="match status" value="1"/>
</dbReference>
<evidence type="ECO:0000256" key="8">
    <source>
        <dbReference type="PROSITE-ProRule" id="PRU01211"/>
    </source>
</evidence>
<evidence type="ECO:0000256" key="7">
    <source>
        <dbReference type="ARBA" id="ARBA00025529"/>
    </source>
</evidence>
<dbReference type="InterPro" id="IPR006026">
    <property type="entry name" value="Peptidase_Metallo"/>
</dbReference>
<dbReference type="PANTHER" id="PTHR10127">
    <property type="entry name" value="DISCOIDIN, CUB, EGF, LAMININ , AND ZINC METALLOPROTEASE DOMAIN CONTAINING"/>
    <property type="match status" value="1"/>
</dbReference>
<evidence type="ECO:0000256" key="5">
    <source>
        <dbReference type="ARBA" id="ARBA00022833"/>
    </source>
</evidence>
<comment type="caution">
    <text evidence="11">The sequence shown here is derived from an EMBL/GenBank/DDBJ whole genome shotgun (WGS) entry which is preliminary data.</text>
</comment>
<comment type="cofactor">
    <cofactor evidence="8 9">
        <name>Zn(2+)</name>
        <dbReference type="ChEBI" id="CHEBI:29105"/>
    </cofactor>
    <text evidence="8 9">Binds 1 zinc ion per subunit.</text>
</comment>
<sequence length="224" mass="26255">MGNCPAGTLNDEENDVMEADASGWRSMNDNVSSSRKKKYACPKGYQLWPDGIIPYQIDHSLDYNRGRIQQAMKTIEKYSRFRFVKKSNQKPFLKISQQYGCYFANQNCDRPQISLGVGCESYRTILHELLHALGFPHEQKRPDRDKYVIIHGENIRQGEQSQFEKLDYDEYQWIDLPFDYKSVMLYSSYAFSKNGRRTIETKDGREIHENSDLSAIDIKKLRRL</sequence>
<evidence type="ECO:0000256" key="4">
    <source>
        <dbReference type="ARBA" id="ARBA00022801"/>
    </source>
</evidence>
<feature type="binding site" evidence="8">
    <location>
        <position position="137"/>
    </location>
    <ligand>
        <name>Zn(2+)</name>
        <dbReference type="ChEBI" id="CHEBI:29105"/>
        <note>catalytic</note>
    </ligand>
</feature>
<dbReference type="GO" id="GO:0006508">
    <property type="term" value="P:proteolysis"/>
    <property type="evidence" value="ECO:0007669"/>
    <property type="project" value="UniProtKB-KW"/>
</dbReference>
<keyword evidence="4 8" id="KW-0378">Hydrolase</keyword>
<dbReference type="PRINTS" id="PR00480">
    <property type="entry name" value="ASTACIN"/>
</dbReference>
<evidence type="ECO:0000313" key="11">
    <source>
        <dbReference type="EMBL" id="CAL1265939.1"/>
    </source>
</evidence>
<dbReference type="SMART" id="SM00235">
    <property type="entry name" value="ZnMc"/>
    <property type="match status" value="1"/>
</dbReference>
<comment type="caution">
    <text evidence="8">Lacks conserved residue(s) required for the propagation of feature annotation.</text>
</comment>
<dbReference type="Pfam" id="PF01400">
    <property type="entry name" value="Astacin"/>
    <property type="match status" value="1"/>
</dbReference>
<comment type="subunit">
    <text evidence="1">Monomer.</text>
</comment>
<dbReference type="EMBL" id="CAXIEN010000020">
    <property type="protein sequence ID" value="CAL1265939.1"/>
    <property type="molecule type" value="Genomic_DNA"/>
</dbReference>
<dbReference type="Gene3D" id="3.40.390.10">
    <property type="entry name" value="Collagenase (Catalytic Domain)"/>
    <property type="match status" value="1"/>
</dbReference>
<protein>
    <recommendedName>
        <fullName evidence="9">Metalloendopeptidase</fullName>
        <ecNumber evidence="9">3.4.24.-</ecNumber>
    </recommendedName>
</protein>
<dbReference type="Proteomes" id="UP001497382">
    <property type="component" value="Unassembled WGS sequence"/>
</dbReference>
<evidence type="ECO:0000313" key="12">
    <source>
        <dbReference type="Proteomes" id="UP001497382"/>
    </source>
</evidence>
<accession>A0AAV1Z391</accession>
<evidence type="ECO:0000256" key="3">
    <source>
        <dbReference type="ARBA" id="ARBA00022723"/>
    </source>
</evidence>
<organism evidence="11 12">
    <name type="scientific">Larinioides sclopetarius</name>
    <dbReference type="NCBI Taxonomy" id="280406"/>
    <lineage>
        <taxon>Eukaryota</taxon>
        <taxon>Metazoa</taxon>
        <taxon>Ecdysozoa</taxon>
        <taxon>Arthropoda</taxon>
        <taxon>Chelicerata</taxon>
        <taxon>Arachnida</taxon>
        <taxon>Araneae</taxon>
        <taxon>Araneomorphae</taxon>
        <taxon>Entelegynae</taxon>
        <taxon>Araneoidea</taxon>
        <taxon>Araneidae</taxon>
        <taxon>Larinioides</taxon>
    </lineage>
</organism>
<keyword evidence="3 8" id="KW-0479">Metal-binding</keyword>
<evidence type="ECO:0000256" key="2">
    <source>
        <dbReference type="ARBA" id="ARBA00022670"/>
    </source>
</evidence>
<feature type="domain" description="Peptidase M12A" evidence="10">
    <location>
        <begin position="37"/>
        <end position="224"/>
    </location>
</feature>
<gene>
    <name evidence="11" type="ORF">LARSCL_LOCUS2832</name>
</gene>
<reference evidence="11 12" key="1">
    <citation type="submission" date="2024-04" db="EMBL/GenBank/DDBJ databases">
        <authorList>
            <person name="Rising A."/>
            <person name="Reimegard J."/>
            <person name="Sonavane S."/>
            <person name="Akerstrom W."/>
            <person name="Nylinder S."/>
            <person name="Hedman E."/>
            <person name="Kallberg Y."/>
        </authorList>
    </citation>
    <scope>NUCLEOTIDE SEQUENCE [LARGE SCALE GENOMIC DNA]</scope>
</reference>
<dbReference type="CDD" id="cd04280">
    <property type="entry name" value="ZnMc_astacin_like"/>
    <property type="match status" value="1"/>
</dbReference>